<gene>
    <name evidence="3" type="ORF">ACFQJC_17515</name>
</gene>
<comment type="caution">
    <text evidence="3">The sequence shown here is derived from an EMBL/GenBank/DDBJ whole genome shotgun (WGS) entry which is preliminary data.</text>
</comment>
<dbReference type="PANTHER" id="PTHR43000">
    <property type="entry name" value="DTDP-D-GLUCOSE 4,6-DEHYDRATASE-RELATED"/>
    <property type="match status" value="1"/>
</dbReference>
<keyword evidence="4" id="KW-1185">Reference proteome</keyword>
<evidence type="ECO:0000259" key="2">
    <source>
        <dbReference type="Pfam" id="PF01370"/>
    </source>
</evidence>
<comment type="similarity">
    <text evidence="1">Belongs to the NAD(P)-dependent epimerase/dehydratase family.</text>
</comment>
<dbReference type="SUPFAM" id="SSF51735">
    <property type="entry name" value="NAD(P)-binding Rossmann-fold domains"/>
    <property type="match status" value="1"/>
</dbReference>
<proteinExistence type="inferred from homology"/>
<dbReference type="CDD" id="cd08946">
    <property type="entry name" value="SDR_e"/>
    <property type="match status" value="1"/>
</dbReference>
<reference evidence="3 4" key="1">
    <citation type="journal article" date="2019" name="Int. J. Syst. Evol. Microbiol.">
        <title>The Global Catalogue of Microorganisms (GCM) 10K type strain sequencing project: providing services to taxonomists for standard genome sequencing and annotation.</title>
        <authorList>
            <consortium name="The Broad Institute Genomics Platform"/>
            <consortium name="The Broad Institute Genome Sequencing Center for Infectious Disease"/>
            <person name="Wu L."/>
            <person name="Ma J."/>
        </authorList>
    </citation>
    <scope>NUCLEOTIDE SEQUENCE [LARGE SCALE GENOMIC DNA]</scope>
    <source>
        <strain evidence="3 4">DSM 29988</strain>
    </source>
</reference>
<dbReference type="Proteomes" id="UP001596481">
    <property type="component" value="Unassembled WGS sequence"/>
</dbReference>
<dbReference type="RefSeq" id="WP_390225884.1">
    <property type="nucleotide sequence ID" value="NZ_JBHTAA010000014.1"/>
</dbReference>
<organism evidence="3 4">
    <name type="scientific">Haloferax namakaokahaiae</name>
    <dbReference type="NCBI Taxonomy" id="1748331"/>
    <lineage>
        <taxon>Archaea</taxon>
        <taxon>Methanobacteriati</taxon>
        <taxon>Methanobacteriota</taxon>
        <taxon>Stenosarchaea group</taxon>
        <taxon>Halobacteria</taxon>
        <taxon>Halobacteriales</taxon>
        <taxon>Haloferacaceae</taxon>
        <taxon>Haloferax</taxon>
    </lineage>
</organism>
<sequence length="330" mass="37494">MDTYLITGGTGLAGNYVVQELVERGYNQEQIIVYDLYPNENTIKGIHDDVTLIRGDVTDTDQLNDTFEQYEPDRVIHLAAYVAHKSWENPAEAIGVNCLGTANVFDAVRDHGATTCLFASSASVYGTVDDYYWMDDPFVNENDPVKIRNPYAATKYTSEVLGRTYNQKYDPNFVGIRIGGVWGRGRKVGATGSLNEFIRKAGLGQNVKVPPYWIQWDGINLSYGKDLGRWFVNVVDMNSFNHTVYNQGNKESYKFNRIVETLQSLSPEITIDYPTVEELDQWGDDLANPKLDCGRWYDELGLTQEWSVEDAVLDFVNYHRRKEGLPEKHP</sequence>
<protein>
    <submittedName>
        <fullName evidence="3">NAD-dependent epimerase/dehydratase family protein</fullName>
    </submittedName>
</protein>
<evidence type="ECO:0000256" key="1">
    <source>
        <dbReference type="ARBA" id="ARBA00007637"/>
    </source>
</evidence>
<dbReference type="Gene3D" id="3.40.50.720">
    <property type="entry name" value="NAD(P)-binding Rossmann-like Domain"/>
    <property type="match status" value="1"/>
</dbReference>
<feature type="domain" description="NAD-dependent epimerase/dehydratase" evidence="2">
    <location>
        <begin position="5"/>
        <end position="211"/>
    </location>
</feature>
<name>A0ABD5ZJA5_9EURY</name>
<dbReference type="EMBL" id="JBHTAA010000014">
    <property type="protein sequence ID" value="MFC7205311.1"/>
    <property type="molecule type" value="Genomic_DNA"/>
</dbReference>
<accession>A0ABD5ZJA5</accession>
<evidence type="ECO:0000313" key="3">
    <source>
        <dbReference type="EMBL" id="MFC7205311.1"/>
    </source>
</evidence>
<evidence type="ECO:0000313" key="4">
    <source>
        <dbReference type="Proteomes" id="UP001596481"/>
    </source>
</evidence>
<dbReference type="InterPro" id="IPR001509">
    <property type="entry name" value="Epimerase_deHydtase"/>
</dbReference>
<dbReference type="Pfam" id="PF01370">
    <property type="entry name" value="Epimerase"/>
    <property type="match status" value="1"/>
</dbReference>
<dbReference type="InterPro" id="IPR036291">
    <property type="entry name" value="NAD(P)-bd_dom_sf"/>
</dbReference>
<dbReference type="AlphaFoldDB" id="A0ABD5ZJA5"/>